<feature type="transmembrane region" description="Helical" evidence="1">
    <location>
        <begin position="72"/>
        <end position="96"/>
    </location>
</feature>
<sequence length="232" mass="26031">MSHVYEEVLPSKEQSFTQPTWGWQKILPVFFALISLATPLIFVIEFVMNGLLRPGYSPIRQPISDLELGPLGWTQSLTFVICGLFFLIAAIGAYQALSPILGKIRSKISLMLMLLSGCGLVLGGLFTEGVSGHPVAWHDFLHILGFHLLFDLLSIALLVIGSSLLKKVGWRGFGWYSLATGLLTLLLIFGPYFYNHGRWTAPIGGLMQRFMEIEAFVWYVFLGLIQLKRIRR</sequence>
<evidence type="ECO:0008006" key="4">
    <source>
        <dbReference type="Google" id="ProtNLM"/>
    </source>
</evidence>
<dbReference type="InterPro" id="IPR009339">
    <property type="entry name" value="DUF998"/>
</dbReference>
<comment type="caution">
    <text evidence="2">The sequence shown here is derived from an EMBL/GenBank/DDBJ whole genome shotgun (WGS) entry which is preliminary data.</text>
</comment>
<feature type="transmembrane region" description="Helical" evidence="1">
    <location>
        <begin position="108"/>
        <end position="128"/>
    </location>
</feature>
<dbReference type="OrthoDB" id="158328at2"/>
<dbReference type="Proteomes" id="UP000004508">
    <property type="component" value="Unassembled WGS sequence"/>
</dbReference>
<feature type="transmembrane region" description="Helical" evidence="1">
    <location>
        <begin position="206"/>
        <end position="227"/>
    </location>
</feature>
<organism evidence="2 3">
    <name type="scientific">Ktedonobacter racemifer DSM 44963</name>
    <dbReference type="NCBI Taxonomy" id="485913"/>
    <lineage>
        <taxon>Bacteria</taxon>
        <taxon>Bacillati</taxon>
        <taxon>Chloroflexota</taxon>
        <taxon>Ktedonobacteria</taxon>
        <taxon>Ktedonobacterales</taxon>
        <taxon>Ktedonobacteraceae</taxon>
        <taxon>Ktedonobacter</taxon>
    </lineage>
</organism>
<feature type="transmembrane region" description="Helical" evidence="1">
    <location>
        <begin position="140"/>
        <end position="161"/>
    </location>
</feature>
<dbReference type="EMBL" id="ADVG01000001">
    <property type="protein sequence ID" value="EFH89929.1"/>
    <property type="molecule type" value="Genomic_DNA"/>
</dbReference>
<protein>
    <recommendedName>
        <fullName evidence="4">DUF998 domain-containing protein</fullName>
    </recommendedName>
</protein>
<proteinExistence type="predicted"/>
<keyword evidence="3" id="KW-1185">Reference proteome</keyword>
<dbReference type="RefSeq" id="WP_007906901.1">
    <property type="nucleotide sequence ID" value="NZ_ADVG01000001.1"/>
</dbReference>
<dbReference type="Pfam" id="PF06197">
    <property type="entry name" value="DUF998"/>
    <property type="match status" value="1"/>
</dbReference>
<gene>
    <name evidence="2" type="ORF">Krac_11518</name>
</gene>
<accession>D6TCB2</accession>
<feature type="transmembrane region" description="Helical" evidence="1">
    <location>
        <begin position="26"/>
        <end position="52"/>
    </location>
</feature>
<dbReference type="InParanoid" id="D6TCB2"/>
<evidence type="ECO:0000313" key="2">
    <source>
        <dbReference type="EMBL" id="EFH89929.1"/>
    </source>
</evidence>
<dbReference type="AlphaFoldDB" id="D6TCB2"/>
<reference evidence="2 3" key="1">
    <citation type="journal article" date="2011" name="Stand. Genomic Sci.">
        <title>Non-contiguous finished genome sequence and contextual data of the filamentous soil bacterium Ktedonobacter racemifer type strain (SOSP1-21).</title>
        <authorList>
            <person name="Chang Y.J."/>
            <person name="Land M."/>
            <person name="Hauser L."/>
            <person name="Chertkov O."/>
            <person name="Del Rio T.G."/>
            <person name="Nolan M."/>
            <person name="Copeland A."/>
            <person name="Tice H."/>
            <person name="Cheng J.F."/>
            <person name="Lucas S."/>
            <person name="Han C."/>
            <person name="Goodwin L."/>
            <person name="Pitluck S."/>
            <person name="Ivanova N."/>
            <person name="Ovchinikova G."/>
            <person name="Pati A."/>
            <person name="Chen A."/>
            <person name="Palaniappan K."/>
            <person name="Mavromatis K."/>
            <person name="Liolios K."/>
            <person name="Brettin T."/>
            <person name="Fiebig A."/>
            <person name="Rohde M."/>
            <person name="Abt B."/>
            <person name="Goker M."/>
            <person name="Detter J.C."/>
            <person name="Woyke T."/>
            <person name="Bristow J."/>
            <person name="Eisen J.A."/>
            <person name="Markowitz V."/>
            <person name="Hugenholtz P."/>
            <person name="Kyrpides N.C."/>
            <person name="Klenk H.P."/>
            <person name="Lapidus A."/>
        </authorList>
    </citation>
    <scope>NUCLEOTIDE SEQUENCE [LARGE SCALE GENOMIC DNA]</scope>
    <source>
        <strain evidence="3">DSM 44963</strain>
    </source>
</reference>
<feature type="transmembrane region" description="Helical" evidence="1">
    <location>
        <begin position="173"/>
        <end position="194"/>
    </location>
</feature>
<evidence type="ECO:0000313" key="3">
    <source>
        <dbReference type="Proteomes" id="UP000004508"/>
    </source>
</evidence>
<keyword evidence="1" id="KW-1133">Transmembrane helix</keyword>
<keyword evidence="1" id="KW-0472">Membrane</keyword>
<keyword evidence="1" id="KW-0812">Transmembrane</keyword>
<name>D6TCB2_KTERA</name>
<evidence type="ECO:0000256" key="1">
    <source>
        <dbReference type="SAM" id="Phobius"/>
    </source>
</evidence>